<name>H0G2K0_RHIML</name>
<keyword evidence="1" id="KW-0472">Membrane</keyword>
<protein>
    <recommendedName>
        <fullName evidence="4">Transmembrane protein</fullName>
    </recommendedName>
</protein>
<sequence length="84" mass="9328">MAWSFLAVGAAGVLIGVRLRVPALIVASFITIMVSVTAMQCLGFSDQRTFLTTLYLVLTLQATYLIGVLFATLLHRSPFDRHWR</sequence>
<evidence type="ECO:0000256" key="1">
    <source>
        <dbReference type="SAM" id="Phobius"/>
    </source>
</evidence>
<reference evidence="2 3" key="1">
    <citation type="journal article" date="2012" name="J. Bacteriol.">
        <title>Draft Genome Sequence of Sinorhizobium meliloti CCNWSX0020, a Nitrogen-Fixing Symbiont with Copper Tolerance Capability Isolated from Lead-Zinc Mine Tailings.</title>
        <authorList>
            <person name="Li Z."/>
            <person name="Ma Z."/>
            <person name="Hao X."/>
            <person name="Wei G."/>
        </authorList>
    </citation>
    <scope>NUCLEOTIDE SEQUENCE [LARGE SCALE GENOMIC DNA]</scope>
    <source>
        <strain evidence="2 3">CCNWSX0020</strain>
    </source>
</reference>
<feature type="transmembrane region" description="Helical" evidence="1">
    <location>
        <begin position="51"/>
        <end position="74"/>
    </location>
</feature>
<proteinExistence type="predicted"/>
<accession>H0G2K0</accession>
<gene>
    <name evidence="2" type="ORF">SM0020_18452</name>
</gene>
<dbReference type="EMBL" id="AGVV01000037">
    <property type="protein sequence ID" value="EHK76439.1"/>
    <property type="molecule type" value="Genomic_DNA"/>
</dbReference>
<evidence type="ECO:0000313" key="2">
    <source>
        <dbReference type="EMBL" id="EHK76439.1"/>
    </source>
</evidence>
<organism evidence="2 3">
    <name type="scientific">Sinorhizobium meliloti CCNWSX0020</name>
    <dbReference type="NCBI Taxonomy" id="1107881"/>
    <lineage>
        <taxon>Bacteria</taxon>
        <taxon>Pseudomonadati</taxon>
        <taxon>Pseudomonadota</taxon>
        <taxon>Alphaproteobacteria</taxon>
        <taxon>Hyphomicrobiales</taxon>
        <taxon>Rhizobiaceae</taxon>
        <taxon>Sinorhizobium/Ensifer group</taxon>
        <taxon>Sinorhizobium</taxon>
    </lineage>
</organism>
<evidence type="ECO:0008006" key="4">
    <source>
        <dbReference type="Google" id="ProtNLM"/>
    </source>
</evidence>
<keyword evidence="1" id="KW-1133">Transmembrane helix</keyword>
<dbReference type="Proteomes" id="UP000004038">
    <property type="component" value="Unassembled WGS sequence"/>
</dbReference>
<dbReference type="GeneID" id="25013610"/>
<keyword evidence="1" id="KW-0812">Transmembrane</keyword>
<dbReference type="AlphaFoldDB" id="H0G2K0"/>
<dbReference type="RefSeq" id="WP_004435663.1">
    <property type="nucleotide sequence ID" value="NZ_AGVV01000037.1"/>
</dbReference>
<evidence type="ECO:0000313" key="3">
    <source>
        <dbReference type="Proteomes" id="UP000004038"/>
    </source>
</evidence>